<evidence type="ECO:0000256" key="1">
    <source>
        <dbReference type="SAM" id="SignalP"/>
    </source>
</evidence>
<accession>A0A9D4A7Z9</accession>
<reference evidence="2 3" key="1">
    <citation type="journal article" date="2021" name="Plant Biotechnol. J.">
        <title>Multi-omics assisted identification of the key and species-specific regulatory components of drought-tolerant mechanisms in Gossypium stocksii.</title>
        <authorList>
            <person name="Yu D."/>
            <person name="Ke L."/>
            <person name="Zhang D."/>
            <person name="Wu Y."/>
            <person name="Sun Y."/>
            <person name="Mei J."/>
            <person name="Sun J."/>
            <person name="Sun Y."/>
        </authorList>
    </citation>
    <scope>NUCLEOTIDE SEQUENCE [LARGE SCALE GENOMIC DNA]</scope>
    <source>
        <strain evidence="3">cv. E1</strain>
        <tissue evidence="2">Leaf</tissue>
    </source>
</reference>
<dbReference type="AlphaFoldDB" id="A0A9D4A7Z9"/>
<evidence type="ECO:0000313" key="3">
    <source>
        <dbReference type="Proteomes" id="UP000828251"/>
    </source>
</evidence>
<feature type="chain" id="PRO_5039193767" evidence="1">
    <location>
        <begin position="20"/>
        <end position="97"/>
    </location>
</feature>
<gene>
    <name evidence="2" type="ORF">J1N35_019307</name>
</gene>
<organism evidence="2 3">
    <name type="scientific">Gossypium stocksii</name>
    <dbReference type="NCBI Taxonomy" id="47602"/>
    <lineage>
        <taxon>Eukaryota</taxon>
        <taxon>Viridiplantae</taxon>
        <taxon>Streptophyta</taxon>
        <taxon>Embryophyta</taxon>
        <taxon>Tracheophyta</taxon>
        <taxon>Spermatophyta</taxon>
        <taxon>Magnoliopsida</taxon>
        <taxon>eudicotyledons</taxon>
        <taxon>Gunneridae</taxon>
        <taxon>Pentapetalae</taxon>
        <taxon>rosids</taxon>
        <taxon>malvids</taxon>
        <taxon>Malvales</taxon>
        <taxon>Malvaceae</taxon>
        <taxon>Malvoideae</taxon>
        <taxon>Gossypium</taxon>
    </lineage>
</organism>
<name>A0A9D4A7Z9_9ROSI</name>
<dbReference type="Proteomes" id="UP000828251">
    <property type="component" value="Unassembled WGS sequence"/>
</dbReference>
<sequence>MKSCRIMLVLTGWTTGGHGGGGKAEEGKRLSKSVILFEYLVAVDGRFLLQKDLYSSGDLLIDCCRIKLFLLVFNVMVVKVEPFMLKDLKSVGLSHPL</sequence>
<evidence type="ECO:0000313" key="2">
    <source>
        <dbReference type="EMBL" id="KAH1092050.1"/>
    </source>
</evidence>
<dbReference type="EMBL" id="JAIQCV010000006">
    <property type="protein sequence ID" value="KAH1092050.1"/>
    <property type="molecule type" value="Genomic_DNA"/>
</dbReference>
<protein>
    <submittedName>
        <fullName evidence="2">Uncharacterized protein</fullName>
    </submittedName>
</protein>
<proteinExistence type="predicted"/>
<comment type="caution">
    <text evidence="2">The sequence shown here is derived from an EMBL/GenBank/DDBJ whole genome shotgun (WGS) entry which is preliminary data.</text>
</comment>
<keyword evidence="1" id="KW-0732">Signal</keyword>
<feature type="signal peptide" evidence="1">
    <location>
        <begin position="1"/>
        <end position="19"/>
    </location>
</feature>
<keyword evidence="3" id="KW-1185">Reference proteome</keyword>